<dbReference type="EMBL" id="CAJNOH010001222">
    <property type="protein sequence ID" value="CAF1191911.1"/>
    <property type="molecule type" value="Genomic_DNA"/>
</dbReference>
<evidence type="ECO:0000313" key="6">
    <source>
        <dbReference type="Proteomes" id="UP000663870"/>
    </source>
</evidence>
<evidence type="ECO:0000313" key="2">
    <source>
        <dbReference type="EMBL" id="CAF1191911.1"/>
    </source>
</evidence>
<comment type="caution">
    <text evidence="4">The sequence shown here is derived from an EMBL/GenBank/DDBJ whole genome shotgun (WGS) entry which is preliminary data.</text>
</comment>
<evidence type="ECO:0000313" key="3">
    <source>
        <dbReference type="EMBL" id="CAF1231044.1"/>
    </source>
</evidence>
<organism evidence="4 6">
    <name type="scientific">Rotaria sordida</name>
    <dbReference type="NCBI Taxonomy" id="392033"/>
    <lineage>
        <taxon>Eukaryota</taxon>
        <taxon>Metazoa</taxon>
        <taxon>Spiralia</taxon>
        <taxon>Gnathifera</taxon>
        <taxon>Rotifera</taxon>
        <taxon>Eurotatoria</taxon>
        <taxon>Bdelloidea</taxon>
        <taxon>Philodinida</taxon>
        <taxon>Philodinidae</taxon>
        <taxon>Rotaria</taxon>
    </lineage>
</organism>
<name>A0A815VGB8_9BILA</name>
<dbReference type="AlphaFoldDB" id="A0A815VGB8"/>
<keyword evidence="6" id="KW-1185">Reference proteome</keyword>
<dbReference type="Proteomes" id="UP000663870">
    <property type="component" value="Unassembled WGS sequence"/>
</dbReference>
<feature type="region of interest" description="Disordered" evidence="1">
    <location>
        <begin position="48"/>
        <end position="84"/>
    </location>
</feature>
<accession>A0A815VGB8</accession>
<evidence type="ECO:0000313" key="5">
    <source>
        <dbReference type="EMBL" id="CAF3738776.1"/>
    </source>
</evidence>
<dbReference type="EMBL" id="CAJNOO010002055">
    <property type="protein sequence ID" value="CAF1231044.1"/>
    <property type="molecule type" value="Genomic_DNA"/>
</dbReference>
<sequence length="84" mass="10394">MNDTNNIVDIEQQTPEIIFVSLLNDMIDQVLLMRKQHLARLNRERVHRYRERRRQADKSAYMLQVREQKQRYRASRRSNHLHHQ</sequence>
<gene>
    <name evidence="4" type="ORF">JXQ802_LOCUS42065</name>
    <name evidence="5" type="ORF">OTI717_LOCUS14890</name>
    <name evidence="2" type="ORF">PYM288_LOCUS24392</name>
    <name evidence="3" type="ORF">RFH988_LOCUS26168</name>
</gene>
<protein>
    <submittedName>
        <fullName evidence="4">Uncharacterized protein</fullName>
    </submittedName>
</protein>
<proteinExistence type="predicted"/>
<evidence type="ECO:0000256" key="1">
    <source>
        <dbReference type="SAM" id="MobiDB-lite"/>
    </source>
</evidence>
<dbReference type="Proteomes" id="UP000663823">
    <property type="component" value="Unassembled WGS sequence"/>
</dbReference>
<dbReference type="Proteomes" id="UP000663882">
    <property type="component" value="Unassembled WGS sequence"/>
</dbReference>
<reference evidence="4" key="1">
    <citation type="submission" date="2021-02" db="EMBL/GenBank/DDBJ databases">
        <authorList>
            <person name="Nowell W R."/>
        </authorList>
    </citation>
    <scope>NUCLEOTIDE SEQUENCE</scope>
</reference>
<dbReference type="OrthoDB" id="10117541at2759"/>
<dbReference type="EMBL" id="CAJOAX010001706">
    <property type="protein sequence ID" value="CAF3738776.1"/>
    <property type="molecule type" value="Genomic_DNA"/>
</dbReference>
<dbReference type="EMBL" id="CAJNOL010002780">
    <property type="protein sequence ID" value="CAF1528605.1"/>
    <property type="molecule type" value="Genomic_DNA"/>
</dbReference>
<evidence type="ECO:0000313" key="4">
    <source>
        <dbReference type="EMBL" id="CAF1528605.1"/>
    </source>
</evidence>
<dbReference type="Proteomes" id="UP000663854">
    <property type="component" value="Unassembled WGS sequence"/>
</dbReference>
<feature type="compositionally biased region" description="Basic residues" evidence="1">
    <location>
        <begin position="71"/>
        <end position="84"/>
    </location>
</feature>